<dbReference type="Pfam" id="PF12804">
    <property type="entry name" value="NTP_transf_3"/>
    <property type="match status" value="1"/>
</dbReference>
<dbReference type="AlphaFoldDB" id="A0A4R0MTM6"/>
<dbReference type="SUPFAM" id="SSF53448">
    <property type="entry name" value="Nucleotide-diphospho-sugar transferases"/>
    <property type="match status" value="1"/>
</dbReference>
<evidence type="ECO:0000259" key="1">
    <source>
        <dbReference type="Pfam" id="PF12804"/>
    </source>
</evidence>
<dbReference type="OrthoDB" id="9779263at2"/>
<dbReference type="PANTHER" id="PTHR43777:SF1">
    <property type="entry name" value="MOLYBDENUM COFACTOR CYTIDYLYLTRANSFERASE"/>
    <property type="match status" value="1"/>
</dbReference>
<organism evidence="2 3">
    <name type="scientific">Pedobacter frigiditerrae</name>
    <dbReference type="NCBI Taxonomy" id="2530452"/>
    <lineage>
        <taxon>Bacteria</taxon>
        <taxon>Pseudomonadati</taxon>
        <taxon>Bacteroidota</taxon>
        <taxon>Sphingobacteriia</taxon>
        <taxon>Sphingobacteriales</taxon>
        <taxon>Sphingobacteriaceae</taxon>
        <taxon>Pedobacter</taxon>
    </lineage>
</organism>
<dbReference type="InterPro" id="IPR029044">
    <property type="entry name" value="Nucleotide-diphossugar_trans"/>
</dbReference>
<reference evidence="2 3" key="1">
    <citation type="submission" date="2019-02" db="EMBL/GenBank/DDBJ databases">
        <title>Pedobacter sp. RP-1-13 sp. nov., isolated from Arctic soil.</title>
        <authorList>
            <person name="Dahal R.H."/>
        </authorList>
    </citation>
    <scope>NUCLEOTIDE SEQUENCE [LARGE SCALE GENOMIC DNA]</scope>
    <source>
        <strain evidence="2 3">RP-1-13</strain>
    </source>
</reference>
<evidence type="ECO:0000313" key="3">
    <source>
        <dbReference type="Proteomes" id="UP000292884"/>
    </source>
</evidence>
<feature type="domain" description="MobA-like NTP transferase" evidence="1">
    <location>
        <begin position="6"/>
        <end position="169"/>
    </location>
</feature>
<accession>A0A4R0MTM6</accession>
<keyword evidence="3" id="KW-1185">Reference proteome</keyword>
<dbReference type="RefSeq" id="WP_131553545.1">
    <property type="nucleotide sequence ID" value="NZ_SJSK01000003.1"/>
</dbReference>
<name>A0A4R0MTM6_9SPHI</name>
<evidence type="ECO:0000313" key="2">
    <source>
        <dbReference type="EMBL" id="TCC90143.1"/>
    </source>
</evidence>
<protein>
    <submittedName>
        <fullName evidence="2">Nucleotidyltransferase family protein</fullName>
    </submittedName>
</protein>
<proteinExistence type="predicted"/>
<dbReference type="InterPro" id="IPR025877">
    <property type="entry name" value="MobA-like_NTP_Trfase"/>
</dbReference>
<dbReference type="Proteomes" id="UP000292884">
    <property type="component" value="Unassembled WGS sequence"/>
</dbReference>
<comment type="caution">
    <text evidence="2">The sequence shown here is derived from an EMBL/GenBank/DDBJ whole genome shotgun (WGS) entry which is preliminary data.</text>
</comment>
<dbReference type="Gene3D" id="3.90.550.10">
    <property type="entry name" value="Spore Coat Polysaccharide Biosynthesis Protein SpsA, Chain A"/>
    <property type="match status" value="1"/>
</dbReference>
<dbReference type="PANTHER" id="PTHR43777">
    <property type="entry name" value="MOLYBDENUM COFACTOR CYTIDYLYLTRANSFERASE"/>
    <property type="match status" value="1"/>
</dbReference>
<gene>
    <name evidence="2" type="ORF">EZ428_12710</name>
</gene>
<keyword evidence="2" id="KW-0808">Transferase</keyword>
<sequence length="196" mass="21273">MENGIIILAAGSSSRLGKPKQLLSYKGKSLLEIATEAAIGTGAKAIVTVLGAYADEISATHQQAGINYVMNERWENGMSTSIHAGLAELLKLNPATENVMIMVSDQAFLTTATLMQLVEEKQHTEYHIIASKYGNTIGTPVLFNKKYFTALMNLSGDTGAKHLIQQHPKDVGTISFEKGDIDIDTEADYDNLTKQQ</sequence>
<dbReference type="GO" id="GO:0016779">
    <property type="term" value="F:nucleotidyltransferase activity"/>
    <property type="evidence" value="ECO:0007669"/>
    <property type="project" value="UniProtKB-ARBA"/>
</dbReference>
<dbReference type="CDD" id="cd04182">
    <property type="entry name" value="GT_2_like_f"/>
    <property type="match status" value="1"/>
</dbReference>
<dbReference type="EMBL" id="SJSK01000003">
    <property type="protein sequence ID" value="TCC90143.1"/>
    <property type="molecule type" value="Genomic_DNA"/>
</dbReference>